<gene>
    <name evidence="2" type="ORF">BXP70_17330</name>
</gene>
<comment type="caution">
    <text evidence="2">The sequence shown here is derived from an EMBL/GenBank/DDBJ whole genome shotgun (WGS) entry which is preliminary data.</text>
</comment>
<keyword evidence="3" id="KW-1185">Reference proteome</keyword>
<protein>
    <recommendedName>
        <fullName evidence="1">BLUF domain-containing protein</fullName>
    </recommendedName>
</protein>
<dbReference type="Gene3D" id="3.30.70.100">
    <property type="match status" value="1"/>
</dbReference>
<evidence type="ECO:0000313" key="3">
    <source>
        <dbReference type="Proteomes" id="UP000194873"/>
    </source>
</evidence>
<reference evidence="2 3" key="1">
    <citation type="submission" date="2017-01" db="EMBL/GenBank/DDBJ databases">
        <title>A new Hymenobacter.</title>
        <authorList>
            <person name="Liang Y."/>
            <person name="Feng F."/>
        </authorList>
    </citation>
    <scope>NUCLEOTIDE SEQUENCE [LARGE SCALE GENOMIC DNA]</scope>
    <source>
        <strain evidence="2">MIMBbqt21</strain>
    </source>
</reference>
<dbReference type="GO" id="GO:0071949">
    <property type="term" value="F:FAD binding"/>
    <property type="evidence" value="ECO:0007669"/>
    <property type="project" value="InterPro"/>
</dbReference>
<accession>A0A243WB12</accession>
<dbReference type="AlphaFoldDB" id="A0A243WB12"/>
<dbReference type="OrthoDB" id="1122028at2"/>
<name>A0A243WB12_9BACT</name>
<proteinExistence type="predicted"/>
<dbReference type="GO" id="GO:0009882">
    <property type="term" value="F:blue light photoreceptor activity"/>
    <property type="evidence" value="ECO:0007669"/>
    <property type="project" value="InterPro"/>
</dbReference>
<dbReference type="InterPro" id="IPR007024">
    <property type="entry name" value="BLUF_domain"/>
</dbReference>
<dbReference type="EMBL" id="MTSE01000009">
    <property type="protein sequence ID" value="OUJ72672.1"/>
    <property type="molecule type" value="Genomic_DNA"/>
</dbReference>
<dbReference type="SUPFAM" id="SSF54975">
    <property type="entry name" value="Acylphosphatase/BLUF domain-like"/>
    <property type="match status" value="1"/>
</dbReference>
<sequence length="151" mass="17051">MSHGSSLYHLVYQSSATALMSEKELEVLLMQARSWNTDHHLTGVLLYSNGDIMQVLEGSTEEVAFIFDKIKLDPRHRDVIKLADGEIKERNFSQWSMGFKAVEPADFMHLAGFLNVNKQNYLTAHSGYSANDDASLHSLLATFVTDNIIRF</sequence>
<evidence type="ECO:0000313" key="2">
    <source>
        <dbReference type="EMBL" id="OUJ72672.1"/>
    </source>
</evidence>
<dbReference type="Pfam" id="PF04940">
    <property type="entry name" value="BLUF"/>
    <property type="match status" value="1"/>
</dbReference>
<dbReference type="Proteomes" id="UP000194873">
    <property type="component" value="Unassembled WGS sequence"/>
</dbReference>
<organism evidence="2 3">
    <name type="scientific">Hymenobacter crusticola</name>
    <dbReference type="NCBI Taxonomy" id="1770526"/>
    <lineage>
        <taxon>Bacteria</taxon>
        <taxon>Pseudomonadati</taxon>
        <taxon>Bacteroidota</taxon>
        <taxon>Cytophagia</taxon>
        <taxon>Cytophagales</taxon>
        <taxon>Hymenobacteraceae</taxon>
        <taxon>Hymenobacter</taxon>
    </lineage>
</organism>
<feature type="domain" description="BLUF" evidence="1">
    <location>
        <begin position="7"/>
        <end position="98"/>
    </location>
</feature>
<evidence type="ECO:0000259" key="1">
    <source>
        <dbReference type="PROSITE" id="PS50925"/>
    </source>
</evidence>
<dbReference type="RefSeq" id="WP_086595358.1">
    <property type="nucleotide sequence ID" value="NZ_MTSE01000009.1"/>
</dbReference>
<dbReference type="PROSITE" id="PS50925">
    <property type="entry name" value="BLUF"/>
    <property type="match status" value="1"/>
</dbReference>
<dbReference type="SMART" id="SM01034">
    <property type="entry name" value="BLUF"/>
    <property type="match status" value="1"/>
</dbReference>
<dbReference type="InterPro" id="IPR036046">
    <property type="entry name" value="Acylphosphatase-like_dom_sf"/>
</dbReference>